<keyword evidence="4" id="KW-1185">Reference proteome</keyword>
<keyword evidence="2" id="KW-0472">Membrane</keyword>
<evidence type="ECO:0000256" key="2">
    <source>
        <dbReference type="SAM" id="Phobius"/>
    </source>
</evidence>
<dbReference type="RefSeq" id="WP_166225541.1">
    <property type="nucleotide sequence ID" value="NZ_CP049801.1"/>
</dbReference>
<dbReference type="KEGG" id="asha:G8E00_13945"/>
<protein>
    <submittedName>
        <fullName evidence="3">Uncharacterized protein</fullName>
    </submittedName>
</protein>
<dbReference type="AlphaFoldDB" id="A0A6G8RYE8"/>
<keyword evidence="2" id="KW-1133">Transmembrane helix</keyword>
<feature type="transmembrane region" description="Helical" evidence="2">
    <location>
        <begin position="12"/>
        <end position="32"/>
    </location>
</feature>
<accession>A0A6G8RYE8</accession>
<keyword evidence="2" id="KW-0812">Transmembrane</keyword>
<feature type="coiled-coil region" evidence="1">
    <location>
        <begin position="93"/>
        <end position="141"/>
    </location>
</feature>
<evidence type="ECO:0000313" key="4">
    <source>
        <dbReference type="Proteomes" id="UP000502297"/>
    </source>
</evidence>
<evidence type="ECO:0000256" key="1">
    <source>
        <dbReference type="SAM" id="Coils"/>
    </source>
</evidence>
<sequence length="147" mass="16453">MTEDQTNNSKLMWVIVGALVVIVALGAAYMWLNTKNTQDQDKELEQLVNTTPKPKPKVKAPPVAESVQAASEAVDEHALVNEDILREQVPQNASLAKEELARLEDIQKQLNDQDESLKGQHQDADKLIQLKEEQIKLLEQQMSAKNS</sequence>
<proteinExistence type="predicted"/>
<dbReference type="EMBL" id="CP049801">
    <property type="protein sequence ID" value="QIO06959.1"/>
    <property type="molecule type" value="Genomic_DNA"/>
</dbReference>
<keyword evidence="1" id="KW-0175">Coiled coil</keyword>
<evidence type="ECO:0000313" key="3">
    <source>
        <dbReference type="EMBL" id="QIO06959.1"/>
    </source>
</evidence>
<organism evidence="3 4">
    <name type="scientific">Acinetobacter shaoyimingii</name>
    <dbReference type="NCBI Taxonomy" id="2715164"/>
    <lineage>
        <taxon>Bacteria</taxon>
        <taxon>Pseudomonadati</taxon>
        <taxon>Pseudomonadota</taxon>
        <taxon>Gammaproteobacteria</taxon>
        <taxon>Moraxellales</taxon>
        <taxon>Moraxellaceae</taxon>
        <taxon>Acinetobacter</taxon>
    </lineage>
</organism>
<gene>
    <name evidence="3" type="ORF">G8E00_13945</name>
</gene>
<dbReference type="Proteomes" id="UP000502297">
    <property type="component" value="Chromosome"/>
</dbReference>
<reference evidence="3 4" key="1">
    <citation type="submission" date="2020-03" db="EMBL/GenBank/DDBJ databases">
        <authorList>
            <person name="Zhu W."/>
        </authorList>
    </citation>
    <scope>NUCLEOTIDE SEQUENCE [LARGE SCALE GENOMIC DNA]</scope>
    <source>
        <strain evidence="3 4">323-1</strain>
    </source>
</reference>
<name>A0A6G8RYE8_9GAMM</name>